<dbReference type="InterPro" id="IPR002937">
    <property type="entry name" value="Amino_oxidase"/>
</dbReference>
<dbReference type="InterPro" id="IPR050281">
    <property type="entry name" value="Flavin_monoamine_oxidase"/>
</dbReference>
<name>A0A345BIH1_PHYAT</name>
<accession>A0A345BIH1</accession>
<dbReference type="Pfam" id="PF01593">
    <property type="entry name" value="Amino_oxidase"/>
    <property type="match status" value="1"/>
</dbReference>
<dbReference type="InterPro" id="IPR036188">
    <property type="entry name" value="FAD/NAD-bd_sf"/>
</dbReference>
<proteinExistence type="evidence at transcript level"/>
<evidence type="ECO:0000256" key="1">
    <source>
        <dbReference type="SAM" id="SignalP"/>
    </source>
</evidence>
<dbReference type="PANTHER" id="PTHR10742">
    <property type="entry name" value="FLAVIN MONOAMINE OXIDASE"/>
    <property type="match status" value="1"/>
</dbReference>
<protein>
    <submittedName>
        <fullName evidence="3">Aplysianin</fullName>
    </submittedName>
</protein>
<keyword evidence="1" id="KW-0732">Signal</keyword>
<organism evidence="3">
    <name type="scientific">Physella acuta</name>
    <name type="common">Acute bladder snail</name>
    <name type="synonym">Physa acuta</name>
    <dbReference type="NCBI Taxonomy" id="109671"/>
    <lineage>
        <taxon>Eukaryota</taxon>
        <taxon>Metazoa</taxon>
        <taxon>Spiralia</taxon>
        <taxon>Lophotrochozoa</taxon>
        <taxon>Mollusca</taxon>
        <taxon>Gastropoda</taxon>
        <taxon>Heterobranchia</taxon>
        <taxon>Euthyneura</taxon>
        <taxon>Panpulmonata</taxon>
        <taxon>Hygrophila</taxon>
        <taxon>Lymnaeoidea</taxon>
        <taxon>Physidae</taxon>
        <taxon>Physella</taxon>
    </lineage>
</organism>
<dbReference type="SUPFAM" id="SSF51905">
    <property type="entry name" value="FAD/NAD(P)-binding domain"/>
    <property type="match status" value="1"/>
</dbReference>
<feature type="domain" description="Amine oxidase" evidence="2">
    <location>
        <begin position="42"/>
        <end position="493"/>
    </location>
</feature>
<reference evidence="3" key="1">
    <citation type="journal article" date="2018" name="Mol. Immunol.">
        <title>Comparative immunological study of the snail Physella acuta (Hygrophila, Pulmonata) reveals shared and unique aspects of gastropod immunobiology.</title>
        <authorList>
            <person name="Schultz J.H."/>
            <person name="Bu L."/>
            <person name="Adema C.M."/>
        </authorList>
    </citation>
    <scope>NUCLEOTIDE SEQUENCE</scope>
    <source>
        <strain evidence="3">A</strain>
    </source>
</reference>
<evidence type="ECO:0000313" key="3">
    <source>
        <dbReference type="EMBL" id="AXF50189.1"/>
    </source>
</evidence>
<dbReference type="EMBL" id="MF787214">
    <property type="protein sequence ID" value="AXF50189.1"/>
    <property type="molecule type" value="mRNA"/>
</dbReference>
<feature type="signal peptide" evidence="1">
    <location>
        <begin position="1"/>
        <end position="15"/>
    </location>
</feature>
<dbReference type="GO" id="GO:0016491">
    <property type="term" value="F:oxidoreductase activity"/>
    <property type="evidence" value="ECO:0007669"/>
    <property type="project" value="InterPro"/>
</dbReference>
<dbReference type="Gene3D" id="3.50.50.60">
    <property type="entry name" value="FAD/NAD(P)-binding domain"/>
    <property type="match status" value="1"/>
</dbReference>
<sequence>MKALILLGLIGLALTQSIPNSRQTDDCQRVVDIAIIGAGASGAYAAYRLKDSQQVIELVEMSEQVGGRHLTTAFPDSPDIPIELGRTVYAAHHSRVVRLLQELGLGQLPIASGRPIEMKSSYYLRGQFFQEEDIQRGVKLPYNMTQEERDNQGQINRHYLKKLTDWDQDVLPREQILHLKVKDGRYLYELTIDEALSYVASDEGREYFLDYVKTRYAVYRDSSAVLIFANELEYNNDSTSFYKVKDGMQSIPKTAVKLFLAASEMNKLTFNRKLEAIQRLSNMTYLLKLKETKTVDGRTLETGLEEFLCAKQVILTLPKDSMDHLQWSELKTDRVTEALDAVRTVPAAVVAMEFDKPFWKEGDDEVARFTDLDITLSYVMGKSEISGKYIVVTSAADGDDVRDLERLNVGEDGRRGMNISRALSQHILQQIKLVYGVKDESLLQPTSALGKIWTLPPHTGGTTTWRARRNFDDVIAVVQRPSLVDKVYVANSDFAFGNLVWTTEGALEVVDTILHKYLGVVKP</sequence>
<dbReference type="AlphaFoldDB" id="A0A345BIH1"/>
<dbReference type="PANTHER" id="PTHR10742:SF410">
    <property type="entry name" value="LYSINE-SPECIFIC HISTONE DEMETHYLASE 2"/>
    <property type="match status" value="1"/>
</dbReference>
<evidence type="ECO:0000259" key="2">
    <source>
        <dbReference type="Pfam" id="PF01593"/>
    </source>
</evidence>
<feature type="chain" id="PRO_5017062623" evidence="1">
    <location>
        <begin position="16"/>
        <end position="523"/>
    </location>
</feature>